<evidence type="ECO:0000313" key="2">
    <source>
        <dbReference type="EMBL" id="QJA77240.1"/>
    </source>
</evidence>
<reference evidence="1" key="1">
    <citation type="submission" date="2020-03" db="EMBL/GenBank/DDBJ databases">
        <title>The deep terrestrial virosphere.</title>
        <authorList>
            <person name="Holmfeldt K."/>
            <person name="Nilsson E."/>
            <person name="Simone D."/>
            <person name="Lopez-Fernandez M."/>
            <person name="Wu X."/>
            <person name="de Brujin I."/>
            <person name="Lundin D."/>
            <person name="Andersson A."/>
            <person name="Bertilsson S."/>
            <person name="Dopson M."/>
        </authorList>
    </citation>
    <scope>NUCLEOTIDE SEQUENCE</scope>
    <source>
        <strain evidence="2">MM415A01347</strain>
        <strain evidence="1">MM415B00605</strain>
    </source>
</reference>
<organism evidence="1">
    <name type="scientific">viral metagenome</name>
    <dbReference type="NCBI Taxonomy" id="1070528"/>
    <lineage>
        <taxon>unclassified sequences</taxon>
        <taxon>metagenomes</taxon>
        <taxon>organismal metagenomes</taxon>
    </lineage>
</organism>
<protein>
    <submittedName>
        <fullName evidence="1">Uncharacterized protein</fullName>
    </submittedName>
</protein>
<dbReference type="EMBL" id="MT142271">
    <property type="protein sequence ID" value="QJA77240.1"/>
    <property type="molecule type" value="Genomic_DNA"/>
</dbReference>
<sequence length="139" mass="16170">MTEGAWKLGKGHYQLHEFRFPYDPEHPSDSHLGIDFDPSEVEIETMTGTVTQFWTPVYGDTPHDFKWETMDEEFWTALKTLFDVKFTAPATTYTFYIFNNRTDTVASSWNVTIKDLKGKKDKGVMKDVTLRLKFNSKLS</sequence>
<proteinExistence type="predicted"/>
<accession>A0A6M3J0X6</accession>
<gene>
    <name evidence="2" type="ORF">MM415A01347_0012</name>
    <name evidence="1" type="ORF">MM415B00605_0045</name>
</gene>
<evidence type="ECO:0000313" key="1">
    <source>
        <dbReference type="EMBL" id="QJA63636.1"/>
    </source>
</evidence>
<dbReference type="EMBL" id="MT141501">
    <property type="protein sequence ID" value="QJA63636.1"/>
    <property type="molecule type" value="Genomic_DNA"/>
</dbReference>
<name>A0A6M3J0X6_9ZZZZ</name>
<dbReference type="AlphaFoldDB" id="A0A6M3J0X6"/>